<keyword evidence="2" id="KW-1185">Reference proteome</keyword>
<evidence type="ECO:0000313" key="1">
    <source>
        <dbReference type="EMBL" id="GIF88087.1"/>
    </source>
</evidence>
<organism evidence="1 2">
    <name type="scientific">Catellatospora chokoriensis</name>
    <dbReference type="NCBI Taxonomy" id="310353"/>
    <lineage>
        <taxon>Bacteria</taxon>
        <taxon>Bacillati</taxon>
        <taxon>Actinomycetota</taxon>
        <taxon>Actinomycetes</taxon>
        <taxon>Micromonosporales</taxon>
        <taxon>Micromonosporaceae</taxon>
        <taxon>Catellatospora</taxon>
    </lineage>
</organism>
<name>A0A8J3JWD5_9ACTN</name>
<dbReference type="Proteomes" id="UP000619293">
    <property type="component" value="Unassembled WGS sequence"/>
</dbReference>
<dbReference type="EMBL" id="BONG01000007">
    <property type="protein sequence ID" value="GIF88087.1"/>
    <property type="molecule type" value="Genomic_DNA"/>
</dbReference>
<sequence>MRNVSSPGVVVEAILLSAQDGGLRFRRRRAEVTGGAHPDDVARQLAGLSPCTDGGLLHSTSWRVEDGVVVLTYAALPDLDPRHTRPVRVDAMTSGPHPLAPSPATVDLDAVAAHACRHLAMLAGTDATVAATTRLLPQLWEPLRKLVPVPAGALAAVPV</sequence>
<gene>
    <name evidence="1" type="ORF">Cch02nite_15310</name>
</gene>
<accession>A0A8J3JWD5</accession>
<evidence type="ECO:0000313" key="2">
    <source>
        <dbReference type="Proteomes" id="UP000619293"/>
    </source>
</evidence>
<reference evidence="1 2" key="1">
    <citation type="submission" date="2021-01" db="EMBL/GenBank/DDBJ databases">
        <title>Whole genome shotgun sequence of Catellatospora chokoriensis NBRC 107358.</title>
        <authorList>
            <person name="Komaki H."/>
            <person name="Tamura T."/>
        </authorList>
    </citation>
    <scope>NUCLEOTIDE SEQUENCE [LARGE SCALE GENOMIC DNA]</scope>
    <source>
        <strain evidence="1 2">NBRC 107358</strain>
    </source>
</reference>
<protein>
    <submittedName>
        <fullName evidence="1">Uncharacterized protein</fullName>
    </submittedName>
</protein>
<proteinExistence type="predicted"/>
<comment type="caution">
    <text evidence="1">The sequence shown here is derived from an EMBL/GenBank/DDBJ whole genome shotgun (WGS) entry which is preliminary data.</text>
</comment>
<dbReference type="AlphaFoldDB" id="A0A8J3JWD5"/>